<feature type="compositionally biased region" description="Polar residues" evidence="1">
    <location>
        <begin position="613"/>
        <end position="623"/>
    </location>
</feature>
<dbReference type="Proteomes" id="UP000076584">
    <property type="component" value="Unassembled WGS sequence"/>
</dbReference>
<organism evidence="2 3">
    <name type="scientific">Colletotrichum incanum</name>
    <name type="common">Soybean anthracnose fungus</name>
    <dbReference type="NCBI Taxonomy" id="1573173"/>
    <lineage>
        <taxon>Eukaryota</taxon>
        <taxon>Fungi</taxon>
        <taxon>Dikarya</taxon>
        <taxon>Ascomycota</taxon>
        <taxon>Pezizomycotina</taxon>
        <taxon>Sordariomycetes</taxon>
        <taxon>Hypocreomycetidae</taxon>
        <taxon>Glomerellales</taxon>
        <taxon>Glomerellaceae</taxon>
        <taxon>Colletotrichum</taxon>
        <taxon>Colletotrichum spaethianum species complex</taxon>
    </lineage>
</organism>
<sequence>MLSTPAVCLQNSLQILPGPSGVHADIGQGLDSSGRSLRIDPIQGPLDVGRSTVLSPAYCEDDHADGKLSAPGQACDWPVSPTWFGDISTGPTPEDHDGMVRSPIVRERDELVRESYTSAVVRSCFQHISQPEDEAPRSSCVEPKLFPTGEIVRREHDISPRVGTETGFCSDDALTNQTRSRLPELASPVEEFSARLDSLPRRTDFDMRKRTALRYRVHIVAEPLAEKTTGGITLWGRDFTASASATVPALQRTGSALFSVHLGIQYRTIHVFTRNIAAVLAIRNPRQQSGQREIRQLYAGVQALQRKGNRVILFWLASAIESDLSKTAKAAAKESTRPSKTPQKKATRAYSTALRIALRSVLQMYGALPNNVGAYSKKIDVALPGKHTVHASYMTGSLGKKPVSWRNYAPAWQDGIVDGTADSDASADGIADDQVCHEYGEAGCTDQPAARPHITYTNTLTDNNPTHPRAIDSRTGFGCHGLWTDMKLRLDPQLWNTLEGLQNIVEGYENLVGPYSMEASGRRLTYPYTNDLLEFKNYRRGKEATFQASPHHQGRVGSDWIMACQRHEAADEQVHTQASSHGRSEAPPPPWKEKDTDDQIVASTPERVILKTPKSSADLQQYK</sequence>
<reference evidence="2 3" key="1">
    <citation type="submission" date="2015-06" db="EMBL/GenBank/DDBJ databases">
        <title>Survival trade-offs in plant roots during colonization by closely related pathogenic and mutualistic fungi.</title>
        <authorList>
            <person name="Hacquard S."/>
            <person name="Kracher B."/>
            <person name="Hiruma K."/>
            <person name="Weinman A."/>
            <person name="Muench P."/>
            <person name="Garrido Oter R."/>
            <person name="Ver Loren van Themaat E."/>
            <person name="Dallerey J.-F."/>
            <person name="Damm U."/>
            <person name="Henrissat B."/>
            <person name="Lespinet O."/>
            <person name="Thon M."/>
            <person name="Kemen E."/>
            <person name="McHardy A.C."/>
            <person name="Schulze-Lefert P."/>
            <person name="O'Connell R.J."/>
        </authorList>
    </citation>
    <scope>NUCLEOTIDE SEQUENCE [LARGE SCALE GENOMIC DNA]</scope>
    <source>
        <strain evidence="2 3">MAFF 238704</strain>
    </source>
</reference>
<dbReference type="EMBL" id="LFIW01001528">
    <property type="protein sequence ID" value="KZL81980.1"/>
    <property type="molecule type" value="Genomic_DNA"/>
</dbReference>
<dbReference type="AlphaFoldDB" id="A0A167C0Q4"/>
<evidence type="ECO:0000313" key="2">
    <source>
        <dbReference type="EMBL" id="KZL81980.1"/>
    </source>
</evidence>
<name>A0A167C0Q4_COLIC</name>
<comment type="caution">
    <text evidence="2">The sequence shown here is derived from an EMBL/GenBank/DDBJ whole genome shotgun (WGS) entry which is preliminary data.</text>
</comment>
<evidence type="ECO:0000256" key="1">
    <source>
        <dbReference type="SAM" id="MobiDB-lite"/>
    </source>
</evidence>
<gene>
    <name evidence="2" type="ORF">CI238_13320</name>
</gene>
<evidence type="ECO:0000313" key="3">
    <source>
        <dbReference type="Proteomes" id="UP000076584"/>
    </source>
</evidence>
<proteinExistence type="predicted"/>
<keyword evidence="3" id="KW-1185">Reference proteome</keyword>
<protein>
    <submittedName>
        <fullName evidence="2">Putative transposable element</fullName>
    </submittedName>
</protein>
<accession>A0A167C0Q4</accession>
<feature type="region of interest" description="Disordered" evidence="1">
    <location>
        <begin position="568"/>
        <end position="623"/>
    </location>
</feature>